<reference evidence="2 3" key="1">
    <citation type="journal article" date="2018" name="Science">
        <title>The opium poppy genome and morphinan production.</title>
        <authorList>
            <person name="Guo L."/>
            <person name="Winzer T."/>
            <person name="Yang X."/>
            <person name="Li Y."/>
            <person name="Ning Z."/>
            <person name="He Z."/>
            <person name="Teodor R."/>
            <person name="Lu Y."/>
            <person name="Bowser T.A."/>
            <person name="Graham I.A."/>
            <person name="Ye K."/>
        </authorList>
    </citation>
    <scope>NUCLEOTIDE SEQUENCE [LARGE SCALE GENOMIC DNA]</scope>
    <source>
        <strain evidence="3">cv. HN1</strain>
        <tissue evidence="2">Leaves</tissue>
    </source>
</reference>
<evidence type="ECO:0000313" key="2">
    <source>
        <dbReference type="EMBL" id="RZC78018.1"/>
    </source>
</evidence>
<dbReference type="PANTHER" id="PTHR31008">
    <property type="entry name" value="COP1-INTERACTING PROTEIN-RELATED"/>
    <property type="match status" value="1"/>
</dbReference>
<accession>A0A4Y7L0R1</accession>
<feature type="compositionally biased region" description="Basic and acidic residues" evidence="1">
    <location>
        <begin position="718"/>
        <end position="741"/>
    </location>
</feature>
<proteinExistence type="predicted"/>
<feature type="compositionally biased region" description="Polar residues" evidence="1">
    <location>
        <begin position="993"/>
        <end position="1002"/>
    </location>
</feature>
<sequence length="1109" mass="121985">MEGVINAEAPLDYAAFQIMPTQNRYEAFVCRDRKTEKVASGHLEQLTLELPEVKTAEQGDNFKLQLPENLRGSAWFTKSTLTRFLHIVGAHEKSTICKSLRSEMAQLEEARRFHLELYGQGHKEHPGSGKTDGHSKVAERTVDSQTVPSDATRNELLRAMDLRIAVLKEDFTASFNQAVGAPCSIEQITDLVTFCEHFGAMELRNFLSKYIELGVMDQVGEPQNDQSSGLLDSKNGSEITKLTAQHSSPMNTFKAIKYNASPAKAAQRERQSSTGSEESSNSGDEDQSFSERSRPLVRSGSSRRSASPMRRIQIGKSGSRRAAALTIKSLSYFPARERVSSNRDGTGNSSEDEDSVVQPPEKPESNVRRMSVQAAISLFENKQKDQSLDLQKKKTSAEVSVNTNKAVLRRWSSAMGDSSTQSPSENGNASEEAAQICTDNLESEEAQTSEVKSEQNFLGESLNPINTVEPDYFLGGGGEKRTTYRTTRKADILVIHEDEDTCERVTKSAEWSQRKKAELSQMLKMMENKPVRHRNMATQNSRKQESPNEQRGGFYDHYKQKRDEKLRGENSGKQAQKEEQFKALQDILEQQKAEMASKATNMAGKQSSLLSKPRKTQKSPSPPVKPKKEALKPAVPRKTSTKASPKTSSLPAARKSWPSAPSSKTTVPAPSKTPNGISSTGTTPTRRKSQPTPSPTRTTPKVERPLQQPKSTKSVQSEPKRTLKSQEVKKQQAVSKSEKTTKTKSHLAPADGSSLAPTKPSFYSKVTRKGSVVPLESKPFLRKGTGIGPGVGPGVVKTKASQSEEPSRDSGNLVRNEEEEVVAETPKPMPEQQEEEYAILPVSDVTDLEPEASVHSPQNCEQTENRAEFVAEGDSCKETTDYPVEMQSDEVPTISPNAWVEIEEHQEEMPVSCDNDINPALPVANPTDIAPIRSSSPRIRHSLSQMLQEENGDPEIIEWGNAENPPVMIYHKDAPKGFKKLLQFARKSKGDGNITSWSNPSVFSEGEEDAEESKAASKRNSDALLRKAAIQASFADSINAGNSDKRATDNTPTIHDLLSAAQASRMAEGHMSAAASSSKGLQDGHSSLFQHLGAANRTKQNFVNEGKYL</sequence>
<feature type="compositionally biased region" description="Polar residues" evidence="1">
    <location>
        <begin position="708"/>
        <end position="717"/>
    </location>
</feature>
<gene>
    <name evidence="2" type="ORF">C5167_002253</name>
</gene>
<evidence type="ECO:0000256" key="1">
    <source>
        <dbReference type="SAM" id="MobiDB-lite"/>
    </source>
</evidence>
<dbReference type="Proteomes" id="UP000316621">
    <property type="component" value="Chromosome 9"/>
</dbReference>
<evidence type="ECO:0000313" key="3">
    <source>
        <dbReference type="Proteomes" id="UP000316621"/>
    </source>
</evidence>
<protein>
    <submittedName>
        <fullName evidence="2">Uncharacterized protein</fullName>
    </submittedName>
</protein>
<feature type="compositionally biased region" description="Low complexity" evidence="1">
    <location>
        <begin position="272"/>
        <end position="282"/>
    </location>
</feature>
<dbReference type="OMA" id="GASEFSW"/>
<feature type="compositionally biased region" description="Polar residues" evidence="1">
    <location>
        <begin position="415"/>
        <end position="429"/>
    </location>
</feature>
<feature type="region of interest" description="Disordered" evidence="1">
    <location>
        <begin position="413"/>
        <end position="432"/>
    </location>
</feature>
<feature type="region of interest" description="Disordered" evidence="1">
    <location>
        <begin position="527"/>
        <end position="865"/>
    </location>
</feature>
<feature type="compositionally biased region" description="Polar residues" evidence="1">
    <location>
        <begin position="659"/>
        <end position="681"/>
    </location>
</feature>
<dbReference type="EMBL" id="CM010723">
    <property type="protein sequence ID" value="RZC78018.1"/>
    <property type="molecule type" value="Genomic_DNA"/>
</dbReference>
<feature type="region of interest" description="Disordered" evidence="1">
    <location>
        <begin position="990"/>
        <end position="1018"/>
    </location>
</feature>
<dbReference type="AlphaFoldDB" id="A0A4Y7L0R1"/>
<feature type="region of interest" description="Disordered" evidence="1">
    <location>
        <begin position="121"/>
        <end position="147"/>
    </location>
</feature>
<name>A0A4Y7L0R1_PAPSO</name>
<feature type="compositionally biased region" description="Polar residues" evidence="1">
    <location>
        <begin position="598"/>
        <end position="610"/>
    </location>
</feature>
<keyword evidence="3" id="KW-1185">Reference proteome</keyword>
<feature type="compositionally biased region" description="Basic and acidic residues" evidence="1">
    <location>
        <begin position="121"/>
        <end position="142"/>
    </location>
</feature>
<organism evidence="2 3">
    <name type="scientific">Papaver somniferum</name>
    <name type="common">Opium poppy</name>
    <dbReference type="NCBI Taxonomy" id="3469"/>
    <lineage>
        <taxon>Eukaryota</taxon>
        <taxon>Viridiplantae</taxon>
        <taxon>Streptophyta</taxon>
        <taxon>Embryophyta</taxon>
        <taxon>Tracheophyta</taxon>
        <taxon>Spermatophyta</taxon>
        <taxon>Magnoliopsida</taxon>
        <taxon>Ranunculales</taxon>
        <taxon>Papaveraceae</taxon>
        <taxon>Papaveroideae</taxon>
        <taxon>Papaver</taxon>
    </lineage>
</organism>
<dbReference type="Gramene" id="RZC78018">
    <property type="protein sequence ID" value="RZC78018"/>
    <property type="gene ID" value="C5167_002253"/>
</dbReference>
<dbReference type="PANTHER" id="PTHR31008:SF5">
    <property type="entry name" value="EXPRESSED PROTEIN"/>
    <property type="match status" value="1"/>
</dbReference>
<feature type="region of interest" description="Disordered" evidence="1">
    <location>
        <begin position="336"/>
        <end position="369"/>
    </location>
</feature>
<feature type="compositionally biased region" description="Basic and acidic residues" evidence="1">
    <location>
        <begin position="542"/>
        <end position="581"/>
    </location>
</feature>
<feature type="region of interest" description="Disordered" evidence="1">
    <location>
        <begin position="261"/>
        <end position="320"/>
    </location>
</feature>